<gene>
    <name evidence="1" type="ORF">NDU88_009515</name>
</gene>
<evidence type="ECO:0000313" key="1">
    <source>
        <dbReference type="EMBL" id="KAJ1143204.1"/>
    </source>
</evidence>
<reference evidence="1" key="1">
    <citation type="journal article" date="2022" name="bioRxiv">
        <title>Sequencing and chromosome-scale assembly of the giantPleurodeles waltlgenome.</title>
        <authorList>
            <person name="Brown T."/>
            <person name="Elewa A."/>
            <person name="Iarovenko S."/>
            <person name="Subramanian E."/>
            <person name="Araus A.J."/>
            <person name="Petzold A."/>
            <person name="Susuki M."/>
            <person name="Suzuki K.-i.T."/>
            <person name="Hayashi T."/>
            <person name="Toyoda A."/>
            <person name="Oliveira C."/>
            <person name="Osipova E."/>
            <person name="Leigh N.D."/>
            <person name="Simon A."/>
            <person name="Yun M.H."/>
        </authorList>
    </citation>
    <scope>NUCLEOTIDE SEQUENCE</scope>
    <source>
        <strain evidence="1">20211129_DDA</strain>
        <tissue evidence="1">Liver</tissue>
    </source>
</reference>
<dbReference type="Proteomes" id="UP001066276">
    <property type="component" value="Chromosome 6"/>
</dbReference>
<dbReference type="AlphaFoldDB" id="A0AAV7QRV3"/>
<name>A0AAV7QRV3_PLEWA</name>
<keyword evidence="2" id="KW-1185">Reference proteome</keyword>
<proteinExistence type="predicted"/>
<dbReference type="EMBL" id="JANPWB010000010">
    <property type="protein sequence ID" value="KAJ1143204.1"/>
    <property type="molecule type" value="Genomic_DNA"/>
</dbReference>
<evidence type="ECO:0000313" key="2">
    <source>
        <dbReference type="Proteomes" id="UP001066276"/>
    </source>
</evidence>
<comment type="caution">
    <text evidence="1">The sequence shown here is derived from an EMBL/GenBank/DDBJ whole genome shotgun (WGS) entry which is preliminary data.</text>
</comment>
<organism evidence="1 2">
    <name type="scientific">Pleurodeles waltl</name>
    <name type="common">Iberian ribbed newt</name>
    <dbReference type="NCBI Taxonomy" id="8319"/>
    <lineage>
        <taxon>Eukaryota</taxon>
        <taxon>Metazoa</taxon>
        <taxon>Chordata</taxon>
        <taxon>Craniata</taxon>
        <taxon>Vertebrata</taxon>
        <taxon>Euteleostomi</taxon>
        <taxon>Amphibia</taxon>
        <taxon>Batrachia</taxon>
        <taxon>Caudata</taxon>
        <taxon>Salamandroidea</taxon>
        <taxon>Salamandridae</taxon>
        <taxon>Pleurodelinae</taxon>
        <taxon>Pleurodeles</taxon>
    </lineage>
</organism>
<accession>A0AAV7QRV3</accession>
<sequence>MTDTVCINAFIDRREDQRRHPLELELGPPQGRIEPVALAGECKVVRASTQTTGEPDKTKSVSLAKLVSAPPGEYFRTKTHADLAVKWKETTGNSIDIGGIVESNANILSGDCVTEQEDGEIHKESSQTVNADFPLTPVCINMCMEEAEEGRKSETSNDSVLGDTLAQAEAQALTQALVHDLSSLNMGEKAQKGKQTWGKRGLISKMVKI</sequence>
<protein>
    <submittedName>
        <fullName evidence="1">Uncharacterized protein</fullName>
    </submittedName>
</protein>